<evidence type="ECO:0008006" key="4">
    <source>
        <dbReference type="Google" id="ProtNLM"/>
    </source>
</evidence>
<feature type="signal peptide" evidence="1">
    <location>
        <begin position="1"/>
        <end position="17"/>
    </location>
</feature>
<keyword evidence="1" id="KW-0732">Signal</keyword>
<name>A0A317CZV7_9ACTN</name>
<evidence type="ECO:0000256" key="1">
    <source>
        <dbReference type="SAM" id="SignalP"/>
    </source>
</evidence>
<sequence length="688" mass="74835">MILMAGLLQAASPAAHAQTPQPGRLANLDHLNFLYDTVDPPEQANHTTYRLAQEPDLGVVWVYTQHNPDDSYTRLGGGVYDAQTKTWGQGTFDTDDITRNAVAYLRHWRLNGDDHSRQHAYQLLRGTAYFQTLAGPNRGNFEIWMQPDGTLQHVQKPHDGNDEQANWSLARGMWAYGEGYAAFKNSDPDFAAFLADRLALSFDALDREVLDKYGQYQVVDGLRRPRWFIPGCYCEPYGDAGATADAMQGLIAYLKATVGASDAGTRRLRARAERITTQFAEGLTQMALGDAYTWPFGAIMPNPGYRAVWHGWGSMMPGVLAEAGAVLQRRDWVEAAATSMARFAPHVLAQGGPDAFWAPTPALRVQWGFSVDSLVQNLYKVGTLAHRDSLRDLAGLAAAWYFGDNYGSAQMYSPQTGRLFDGLEGNGRVNTNAGAETAHAVMSMLLLDANPDLARRALAWRPGERYTWQQAEAEDGTRSGDTTLSESCQFVVAEGWCSGKEVILRPGGTVRLTVQVPRDGRYLLMPAFTRMQIPTGAAALTVSANNERLASVDVGGAGDKGVTPQPGYPDVVTLDKPVNATQRQLTIDIGYAGQAGHEIRLDGVLVQPAVEWHVAGDTNAAQALLRSFSHSWETRPVSLPDDGPVTARAYDTAGRLVRTAYGRSGSVDAPVPPGGFTVVTSEALTGRN</sequence>
<evidence type="ECO:0000313" key="3">
    <source>
        <dbReference type="Proteomes" id="UP000246050"/>
    </source>
</evidence>
<evidence type="ECO:0000313" key="2">
    <source>
        <dbReference type="EMBL" id="PWR07999.1"/>
    </source>
</evidence>
<proteinExistence type="predicted"/>
<gene>
    <name evidence="2" type="ORF">DKT69_33520</name>
</gene>
<organism evidence="2 3">
    <name type="scientific">Micromonospora sicca</name>
    <dbReference type="NCBI Taxonomy" id="2202420"/>
    <lineage>
        <taxon>Bacteria</taxon>
        <taxon>Bacillati</taxon>
        <taxon>Actinomycetota</taxon>
        <taxon>Actinomycetes</taxon>
        <taxon>Micromonosporales</taxon>
        <taxon>Micromonosporaceae</taxon>
        <taxon>Micromonospora</taxon>
    </lineage>
</organism>
<comment type="caution">
    <text evidence="2">The sequence shown here is derived from an EMBL/GenBank/DDBJ whole genome shotgun (WGS) entry which is preliminary data.</text>
</comment>
<dbReference type="AlphaFoldDB" id="A0A317CZV7"/>
<feature type="chain" id="PRO_5016363743" description="Glycogen debranching protein" evidence="1">
    <location>
        <begin position="18"/>
        <end position="688"/>
    </location>
</feature>
<reference evidence="2 3" key="1">
    <citation type="submission" date="2018-05" db="EMBL/GenBank/DDBJ databases">
        <title>Micromonosporas from Atacama Desert.</title>
        <authorList>
            <person name="Carro L."/>
            <person name="Golinska P."/>
            <person name="Klenk H.-P."/>
            <person name="Goodfellow M."/>
        </authorList>
    </citation>
    <scope>NUCLEOTIDE SEQUENCE [LARGE SCALE GENOMIC DNA]</scope>
    <source>
        <strain evidence="2 3">4G51</strain>
    </source>
</reference>
<protein>
    <recommendedName>
        <fullName evidence="4">Glycogen debranching protein</fullName>
    </recommendedName>
</protein>
<accession>A0A317CZV7</accession>
<dbReference type="EMBL" id="QGKS01000450">
    <property type="protein sequence ID" value="PWR07999.1"/>
    <property type="molecule type" value="Genomic_DNA"/>
</dbReference>
<dbReference type="Proteomes" id="UP000246050">
    <property type="component" value="Unassembled WGS sequence"/>
</dbReference>